<dbReference type="AlphaFoldDB" id="A0AAE3DL16"/>
<dbReference type="SUPFAM" id="SSF52540">
    <property type="entry name" value="P-loop containing nucleoside triphosphate hydrolases"/>
    <property type="match status" value="1"/>
</dbReference>
<evidence type="ECO:0000313" key="1">
    <source>
        <dbReference type="EMBL" id="MCC2167820.1"/>
    </source>
</evidence>
<dbReference type="Pfam" id="PF13238">
    <property type="entry name" value="AAA_18"/>
    <property type="match status" value="1"/>
</dbReference>
<proteinExistence type="predicted"/>
<comment type="caution">
    <text evidence="1">The sequence shown here is derived from an EMBL/GenBank/DDBJ whole genome shotgun (WGS) entry which is preliminary data.</text>
</comment>
<organism evidence="1 2">
    <name type="scientific">Gallintestinimicrobium propionicum</name>
    <dbReference type="NCBI Taxonomy" id="2981770"/>
    <lineage>
        <taxon>Bacteria</taxon>
        <taxon>Bacillati</taxon>
        <taxon>Bacillota</taxon>
        <taxon>Clostridia</taxon>
        <taxon>Lachnospirales</taxon>
        <taxon>Lachnospiraceae</taxon>
        <taxon>Gallintestinimicrobium</taxon>
    </lineage>
</organism>
<keyword evidence="2" id="KW-1185">Reference proteome</keyword>
<dbReference type="PANTHER" id="PTHR10285">
    <property type="entry name" value="URIDINE KINASE"/>
    <property type="match status" value="1"/>
</dbReference>
<protein>
    <submittedName>
        <fullName evidence="1">AAA family ATPase</fullName>
    </submittedName>
</protein>
<name>A0AAE3DL16_9FIRM</name>
<reference evidence="1 2" key="1">
    <citation type="submission" date="2021-10" db="EMBL/GenBank/DDBJ databases">
        <title>Anaerobic single-cell dispensing facilitates the cultivation of human gut bacteria.</title>
        <authorList>
            <person name="Afrizal A."/>
        </authorList>
    </citation>
    <scope>NUCLEOTIDE SEQUENCE [LARGE SCALE GENOMIC DNA]</scope>
    <source>
        <strain evidence="1 2">CLA-AA-H244</strain>
    </source>
</reference>
<dbReference type="Proteomes" id="UP001199355">
    <property type="component" value="Unassembled WGS sequence"/>
</dbReference>
<gene>
    <name evidence="1" type="ORF">LKD45_08975</name>
</gene>
<accession>A0AAE3DL16</accession>
<sequence length="203" mass="23784">METRTTTPITAVMVLLEEKLRQQVRQDKPLLVAIDGRCASGKSTLAKDLQKQLDCNVIHMDDFYLQPHQRTTKRLREPGGNVDYERFETEVLQPMLTGEAFSYRPYDAHAVCFLPEVIVSPKKVTIIEGSYACHPRLRRSYDLRIFLTVDRQEQLERIRKRNGEEREEMFERIWIPLEERYFWKAGVEKTCDISLDTTGLFEG</sequence>
<dbReference type="Gene3D" id="3.40.50.300">
    <property type="entry name" value="P-loop containing nucleotide triphosphate hydrolases"/>
    <property type="match status" value="1"/>
</dbReference>
<evidence type="ECO:0000313" key="2">
    <source>
        <dbReference type="Proteomes" id="UP001199355"/>
    </source>
</evidence>
<dbReference type="EMBL" id="JAJEQF010000020">
    <property type="protein sequence ID" value="MCC2167820.1"/>
    <property type="molecule type" value="Genomic_DNA"/>
</dbReference>
<dbReference type="InterPro" id="IPR027417">
    <property type="entry name" value="P-loop_NTPase"/>
</dbReference>
<dbReference type="RefSeq" id="WP_021914009.1">
    <property type="nucleotide sequence ID" value="NZ_JAJEQF010000020.1"/>
</dbReference>